<dbReference type="AlphaFoldDB" id="A0A0G4MQ98"/>
<evidence type="ECO:0000313" key="2">
    <source>
        <dbReference type="Proteomes" id="UP000044602"/>
    </source>
</evidence>
<proteinExistence type="predicted"/>
<keyword evidence="2" id="KW-1185">Reference proteome</keyword>
<name>A0A0G4MQ98_VERLO</name>
<accession>A0A0G4MQ98</accession>
<evidence type="ECO:0000313" key="1">
    <source>
        <dbReference type="EMBL" id="CRK36431.1"/>
    </source>
</evidence>
<sequence>MLCHHTTIPCRSMPALQYMQPASGTSQGRLNRKCAERGSKGESVRGISQQAYVCAVSLHTPNLQRQDFLMSCIELPLFSARLPEAPHKPWQCAPLNQALMTVWDLHGRRAFVPDSLIDCSDQSSDAVSGEPVLRLFIR</sequence>
<reference evidence="1 2" key="1">
    <citation type="submission" date="2015-05" db="EMBL/GenBank/DDBJ databases">
        <authorList>
            <person name="Wang D.B."/>
            <person name="Wang M."/>
        </authorList>
    </citation>
    <scope>NUCLEOTIDE SEQUENCE [LARGE SCALE GENOMIC DNA]</scope>
    <source>
        <strain evidence="1">VL1</strain>
    </source>
</reference>
<dbReference type="Proteomes" id="UP000044602">
    <property type="component" value="Unassembled WGS sequence"/>
</dbReference>
<protein>
    <submittedName>
        <fullName evidence="1">Uncharacterized protein</fullName>
    </submittedName>
</protein>
<gene>
    <name evidence="1" type="ORF">BN1708_007031</name>
</gene>
<dbReference type="EMBL" id="CVQH01024083">
    <property type="protein sequence ID" value="CRK36431.1"/>
    <property type="molecule type" value="Genomic_DNA"/>
</dbReference>
<organism evidence="1 2">
    <name type="scientific">Verticillium longisporum</name>
    <name type="common">Verticillium dahliae var. longisporum</name>
    <dbReference type="NCBI Taxonomy" id="100787"/>
    <lineage>
        <taxon>Eukaryota</taxon>
        <taxon>Fungi</taxon>
        <taxon>Dikarya</taxon>
        <taxon>Ascomycota</taxon>
        <taxon>Pezizomycotina</taxon>
        <taxon>Sordariomycetes</taxon>
        <taxon>Hypocreomycetidae</taxon>
        <taxon>Glomerellales</taxon>
        <taxon>Plectosphaerellaceae</taxon>
        <taxon>Verticillium</taxon>
    </lineage>
</organism>